<feature type="domain" description="Protein kinase" evidence="9">
    <location>
        <begin position="44"/>
        <end position="392"/>
    </location>
</feature>
<dbReference type="EC" id="2.7.11.1" evidence="1"/>
<dbReference type="InterPro" id="IPR011009">
    <property type="entry name" value="Kinase-like_dom_sf"/>
</dbReference>
<dbReference type="AlphaFoldDB" id="A0A2V1D007"/>
<evidence type="ECO:0000259" key="9">
    <source>
        <dbReference type="PROSITE" id="PS50011"/>
    </source>
</evidence>
<evidence type="ECO:0000313" key="11">
    <source>
        <dbReference type="Proteomes" id="UP000244855"/>
    </source>
</evidence>
<keyword evidence="3" id="KW-0808">Transferase</keyword>
<evidence type="ECO:0000256" key="3">
    <source>
        <dbReference type="ARBA" id="ARBA00022679"/>
    </source>
</evidence>
<dbReference type="PANTHER" id="PTHR47634:SF9">
    <property type="entry name" value="PROTEIN KINASE DOMAIN-CONTAINING PROTEIN-RELATED"/>
    <property type="match status" value="1"/>
</dbReference>
<dbReference type="Pfam" id="PF00069">
    <property type="entry name" value="Pkinase"/>
    <property type="match status" value="1"/>
</dbReference>
<gene>
    <name evidence="10" type="ORF">DM02DRAFT_705174</name>
</gene>
<accession>A0A2V1D007</accession>
<protein>
    <recommendedName>
        <fullName evidence="1">non-specific serine/threonine protein kinase</fullName>
        <ecNumber evidence="1">2.7.11.1</ecNumber>
    </recommendedName>
</protein>
<dbReference type="InterPro" id="IPR051334">
    <property type="entry name" value="SRPK"/>
</dbReference>
<dbReference type="GO" id="GO:0005737">
    <property type="term" value="C:cytoplasm"/>
    <property type="evidence" value="ECO:0007669"/>
    <property type="project" value="TreeGrafter"/>
</dbReference>
<reference evidence="10 11" key="1">
    <citation type="journal article" date="2018" name="Sci. Rep.">
        <title>Comparative genomics provides insights into the lifestyle and reveals functional heterogeneity of dark septate endophytic fungi.</title>
        <authorList>
            <person name="Knapp D.G."/>
            <person name="Nemeth J.B."/>
            <person name="Barry K."/>
            <person name="Hainaut M."/>
            <person name="Henrissat B."/>
            <person name="Johnson J."/>
            <person name="Kuo A."/>
            <person name="Lim J.H.P."/>
            <person name="Lipzen A."/>
            <person name="Nolan M."/>
            <person name="Ohm R.A."/>
            <person name="Tamas L."/>
            <person name="Grigoriev I.V."/>
            <person name="Spatafora J.W."/>
            <person name="Nagy L.G."/>
            <person name="Kovacs G.M."/>
        </authorList>
    </citation>
    <scope>NUCLEOTIDE SEQUENCE [LARGE SCALE GENOMIC DNA]</scope>
    <source>
        <strain evidence="10 11">DSE2036</strain>
    </source>
</reference>
<comment type="catalytic activity">
    <reaction evidence="7">
        <text>L-threonyl-[protein] + ATP = O-phospho-L-threonyl-[protein] + ADP + H(+)</text>
        <dbReference type="Rhea" id="RHEA:46608"/>
        <dbReference type="Rhea" id="RHEA-COMP:11060"/>
        <dbReference type="Rhea" id="RHEA-COMP:11605"/>
        <dbReference type="ChEBI" id="CHEBI:15378"/>
        <dbReference type="ChEBI" id="CHEBI:30013"/>
        <dbReference type="ChEBI" id="CHEBI:30616"/>
        <dbReference type="ChEBI" id="CHEBI:61977"/>
        <dbReference type="ChEBI" id="CHEBI:456216"/>
        <dbReference type="EC" id="2.7.11.1"/>
    </reaction>
</comment>
<keyword evidence="5 10" id="KW-0418">Kinase</keyword>
<organism evidence="10 11">
    <name type="scientific">Periconia macrospinosa</name>
    <dbReference type="NCBI Taxonomy" id="97972"/>
    <lineage>
        <taxon>Eukaryota</taxon>
        <taxon>Fungi</taxon>
        <taxon>Dikarya</taxon>
        <taxon>Ascomycota</taxon>
        <taxon>Pezizomycotina</taxon>
        <taxon>Dothideomycetes</taxon>
        <taxon>Pleosporomycetidae</taxon>
        <taxon>Pleosporales</taxon>
        <taxon>Massarineae</taxon>
        <taxon>Periconiaceae</taxon>
        <taxon>Periconia</taxon>
    </lineage>
</organism>
<evidence type="ECO:0000256" key="7">
    <source>
        <dbReference type="ARBA" id="ARBA00047899"/>
    </source>
</evidence>
<dbReference type="InterPro" id="IPR000719">
    <property type="entry name" value="Prot_kinase_dom"/>
</dbReference>
<dbReference type="GO" id="GO:0005634">
    <property type="term" value="C:nucleus"/>
    <property type="evidence" value="ECO:0007669"/>
    <property type="project" value="TreeGrafter"/>
</dbReference>
<dbReference type="OrthoDB" id="5979581at2759"/>
<dbReference type="Gene3D" id="3.30.200.20">
    <property type="entry name" value="Phosphorylase Kinase, domain 1"/>
    <property type="match status" value="1"/>
</dbReference>
<keyword evidence="11" id="KW-1185">Reference proteome</keyword>
<evidence type="ECO:0000256" key="8">
    <source>
        <dbReference type="ARBA" id="ARBA00048679"/>
    </source>
</evidence>
<evidence type="ECO:0000313" key="10">
    <source>
        <dbReference type="EMBL" id="PVH91368.1"/>
    </source>
</evidence>
<dbReference type="Gene3D" id="1.10.510.10">
    <property type="entry name" value="Transferase(Phosphotransferase) domain 1"/>
    <property type="match status" value="1"/>
</dbReference>
<dbReference type="STRING" id="97972.A0A2V1D007"/>
<comment type="catalytic activity">
    <reaction evidence="8">
        <text>L-seryl-[protein] + ATP = O-phospho-L-seryl-[protein] + ADP + H(+)</text>
        <dbReference type="Rhea" id="RHEA:17989"/>
        <dbReference type="Rhea" id="RHEA-COMP:9863"/>
        <dbReference type="Rhea" id="RHEA-COMP:11604"/>
        <dbReference type="ChEBI" id="CHEBI:15378"/>
        <dbReference type="ChEBI" id="CHEBI:29999"/>
        <dbReference type="ChEBI" id="CHEBI:30616"/>
        <dbReference type="ChEBI" id="CHEBI:83421"/>
        <dbReference type="ChEBI" id="CHEBI:456216"/>
        <dbReference type="EC" id="2.7.11.1"/>
    </reaction>
</comment>
<dbReference type="GO" id="GO:0050684">
    <property type="term" value="P:regulation of mRNA processing"/>
    <property type="evidence" value="ECO:0007669"/>
    <property type="project" value="TreeGrafter"/>
</dbReference>
<dbReference type="GO" id="GO:0000245">
    <property type="term" value="P:spliceosomal complex assembly"/>
    <property type="evidence" value="ECO:0007669"/>
    <property type="project" value="TreeGrafter"/>
</dbReference>
<sequence>MAHPSDIGLELEEKQSISKTEHILNYTSRGYHPVHLNDVICKRYKIIHKLGHDLHSTSWLCSDITAETLKYVTVKIRIAKFSREDYIGELRAKILSRACILSYIDSFEIDGPNGHHNVYVYQVLGPSVMGFYPIPNCENSAAKLRNMCFQATKALAVIHAHTHILCHGDFQPAKIFTPVFGLDGRTEPEVLDILGTPKTVEVLNLSGQAYDLQTTPKYLVEPIDWEKAFSEESSRGLTRGMACLTDLSHSYSDLQPPADIGRSTAYSSPEKVLEIQSSGQANDLWALGCTLFEIRFGLQLFNTKYEQPEDFIEHIKELLDSSKNANNPDYEQVSIREAICQMISESEHPAVQYRGKVTESELALFANLLSKLLKPDPKQRISAREALKNDWFKLPRAW</sequence>
<proteinExistence type="predicted"/>
<dbReference type="SUPFAM" id="SSF56112">
    <property type="entry name" value="Protein kinase-like (PK-like)"/>
    <property type="match status" value="1"/>
</dbReference>
<keyword evidence="6" id="KW-0067">ATP-binding</keyword>
<keyword evidence="4" id="KW-0547">Nucleotide-binding</keyword>
<keyword evidence="2" id="KW-0723">Serine/threonine-protein kinase</keyword>
<name>A0A2V1D007_9PLEO</name>
<evidence type="ECO:0000256" key="1">
    <source>
        <dbReference type="ARBA" id="ARBA00012513"/>
    </source>
</evidence>
<dbReference type="EMBL" id="KZ805880">
    <property type="protein sequence ID" value="PVH91368.1"/>
    <property type="molecule type" value="Genomic_DNA"/>
</dbReference>
<dbReference type="PANTHER" id="PTHR47634">
    <property type="entry name" value="PROTEIN KINASE DOMAIN-CONTAINING PROTEIN-RELATED"/>
    <property type="match status" value="1"/>
</dbReference>
<evidence type="ECO:0000256" key="2">
    <source>
        <dbReference type="ARBA" id="ARBA00022527"/>
    </source>
</evidence>
<evidence type="ECO:0000256" key="4">
    <source>
        <dbReference type="ARBA" id="ARBA00022741"/>
    </source>
</evidence>
<dbReference type="SMART" id="SM00220">
    <property type="entry name" value="S_TKc"/>
    <property type="match status" value="1"/>
</dbReference>
<evidence type="ECO:0000256" key="5">
    <source>
        <dbReference type="ARBA" id="ARBA00022777"/>
    </source>
</evidence>
<dbReference type="Proteomes" id="UP000244855">
    <property type="component" value="Unassembled WGS sequence"/>
</dbReference>
<evidence type="ECO:0000256" key="6">
    <source>
        <dbReference type="ARBA" id="ARBA00022840"/>
    </source>
</evidence>
<dbReference type="GO" id="GO:0005524">
    <property type="term" value="F:ATP binding"/>
    <property type="evidence" value="ECO:0007669"/>
    <property type="project" value="UniProtKB-KW"/>
</dbReference>
<dbReference type="PROSITE" id="PS50011">
    <property type="entry name" value="PROTEIN_KINASE_DOM"/>
    <property type="match status" value="1"/>
</dbReference>
<dbReference type="GO" id="GO:0004674">
    <property type="term" value="F:protein serine/threonine kinase activity"/>
    <property type="evidence" value="ECO:0007669"/>
    <property type="project" value="UniProtKB-KW"/>
</dbReference>